<evidence type="ECO:0000313" key="3">
    <source>
        <dbReference type="EMBL" id="SED86279.1"/>
    </source>
</evidence>
<evidence type="ECO:0000256" key="1">
    <source>
        <dbReference type="SAM" id="MobiDB-lite"/>
    </source>
</evidence>
<feature type="transmembrane region" description="Helical" evidence="2">
    <location>
        <begin position="54"/>
        <end position="76"/>
    </location>
</feature>
<keyword evidence="2" id="KW-0472">Membrane</keyword>
<dbReference type="CDD" id="cd00118">
    <property type="entry name" value="LysM"/>
    <property type="match status" value="1"/>
</dbReference>
<evidence type="ECO:0000256" key="2">
    <source>
        <dbReference type="SAM" id="Phobius"/>
    </source>
</evidence>
<accession>A0A1H5E5A3</accession>
<dbReference type="InterPro" id="IPR036779">
    <property type="entry name" value="LysM_dom_sf"/>
</dbReference>
<feature type="region of interest" description="Disordered" evidence="1">
    <location>
        <begin position="197"/>
        <end position="221"/>
    </location>
</feature>
<feature type="transmembrane region" description="Helical" evidence="2">
    <location>
        <begin position="12"/>
        <end position="34"/>
    </location>
</feature>
<evidence type="ECO:0008006" key="5">
    <source>
        <dbReference type="Google" id="ProtNLM"/>
    </source>
</evidence>
<organism evidence="3 4">
    <name type="scientific">Arthrobacter alpinus</name>
    <dbReference type="NCBI Taxonomy" id="656366"/>
    <lineage>
        <taxon>Bacteria</taxon>
        <taxon>Bacillati</taxon>
        <taxon>Actinomycetota</taxon>
        <taxon>Actinomycetes</taxon>
        <taxon>Micrococcales</taxon>
        <taxon>Micrococcaceae</taxon>
        <taxon>Arthrobacter</taxon>
    </lineage>
</organism>
<dbReference type="Gene3D" id="3.10.350.10">
    <property type="entry name" value="LysM domain"/>
    <property type="match status" value="1"/>
</dbReference>
<dbReference type="InterPro" id="IPR018392">
    <property type="entry name" value="LysM"/>
</dbReference>
<feature type="region of interest" description="Disordered" evidence="1">
    <location>
        <begin position="120"/>
        <end position="167"/>
    </location>
</feature>
<dbReference type="EMBL" id="FNTV01000001">
    <property type="protein sequence ID" value="SED86279.1"/>
    <property type="molecule type" value="Genomic_DNA"/>
</dbReference>
<dbReference type="RefSeq" id="WP_074709654.1">
    <property type="nucleotide sequence ID" value="NZ_FNTV01000001.1"/>
</dbReference>
<gene>
    <name evidence="3" type="ORF">SAMN04489740_0152</name>
</gene>
<reference evidence="3 4" key="1">
    <citation type="submission" date="2016-10" db="EMBL/GenBank/DDBJ databases">
        <authorList>
            <person name="de Groot N.N."/>
        </authorList>
    </citation>
    <scope>NUCLEOTIDE SEQUENCE [LARGE SCALE GENOMIC DNA]</scope>
    <source>
        <strain evidence="3 4">DSM 22274</strain>
    </source>
</reference>
<protein>
    <recommendedName>
        <fullName evidence="5">LysM domain-containing protein</fullName>
    </recommendedName>
</protein>
<sequence>MKRQNFADLAMTGAILLLGGSLVFSGVSLLRLRWSSIEAAQPMDLPELMGVGSAGAGIALLCWWILAISCALISAVAQQLGAARVAAFTGSCSPAFMRRIVIAVLGINLIAAQLAQAAPSAGTDPSWHPGTVSTAPAVPNASAPPEQGDTSQGSGQGIGGQNVLPPEAPEAVEPAWIPRSVATDPGVLVRPPVRTTPAEQAVAQESAPANTPRKDSQAGDAETDVVVKSGDNLWNIVAASLGPFSSDVDVALAWPRWYQANRETIGPDPNFILPGQVLHAPTGP</sequence>
<proteinExistence type="predicted"/>
<evidence type="ECO:0000313" key="4">
    <source>
        <dbReference type="Proteomes" id="UP000182725"/>
    </source>
</evidence>
<dbReference type="AlphaFoldDB" id="A0A1H5E5A3"/>
<keyword evidence="2" id="KW-1133">Transmembrane helix</keyword>
<dbReference type="Proteomes" id="UP000182725">
    <property type="component" value="Unassembled WGS sequence"/>
</dbReference>
<name>A0A1H5E5A3_9MICC</name>
<keyword evidence="2" id="KW-0812">Transmembrane</keyword>